<evidence type="ECO:0000256" key="7">
    <source>
        <dbReference type="ARBA" id="ARBA00022989"/>
    </source>
</evidence>
<name>A0A9P8V6M7_9PEZI</name>
<keyword evidence="10 16" id="KW-0326">Glycosidase</keyword>
<proteinExistence type="inferred from homology"/>
<reference evidence="19" key="1">
    <citation type="journal article" date="2021" name="Nat. Commun.">
        <title>Genetic determinants of endophytism in the Arabidopsis root mycobiome.</title>
        <authorList>
            <person name="Mesny F."/>
            <person name="Miyauchi S."/>
            <person name="Thiergart T."/>
            <person name="Pickel B."/>
            <person name="Atanasova L."/>
            <person name="Karlsson M."/>
            <person name="Huettel B."/>
            <person name="Barry K.W."/>
            <person name="Haridas S."/>
            <person name="Chen C."/>
            <person name="Bauer D."/>
            <person name="Andreopoulos W."/>
            <person name="Pangilinan J."/>
            <person name="LaButti K."/>
            <person name="Riley R."/>
            <person name="Lipzen A."/>
            <person name="Clum A."/>
            <person name="Drula E."/>
            <person name="Henrissat B."/>
            <person name="Kohler A."/>
            <person name="Grigoriev I.V."/>
            <person name="Martin F.M."/>
            <person name="Hacquard S."/>
        </authorList>
    </citation>
    <scope>NUCLEOTIDE SEQUENCE</scope>
    <source>
        <strain evidence="19">MPI-SDFR-AT-0117</strain>
    </source>
</reference>
<evidence type="ECO:0000256" key="12">
    <source>
        <dbReference type="ARBA" id="ARBA00036824"/>
    </source>
</evidence>
<evidence type="ECO:0000256" key="15">
    <source>
        <dbReference type="ARBA" id="ARBA00041260"/>
    </source>
</evidence>
<protein>
    <recommendedName>
        <fullName evidence="14">glucan 1,3-beta-glucosidase</fullName>
        <ecNumber evidence="14">3.2.1.58</ecNumber>
    </recommendedName>
    <alternativeName>
        <fullName evidence="15">Exo-1,3-beta-glucanase D</fullName>
    </alternativeName>
</protein>
<evidence type="ECO:0000256" key="17">
    <source>
        <dbReference type="SAM" id="MobiDB-lite"/>
    </source>
</evidence>
<dbReference type="PANTHER" id="PTHR31297:SF34">
    <property type="entry name" value="GLUCAN 1,3-BETA-GLUCOSIDASE 2"/>
    <property type="match status" value="1"/>
</dbReference>
<dbReference type="InterPro" id="IPR017853">
    <property type="entry name" value="GH"/>
</dbReference>
<evidence type="ECO:0000256" key="2">
    <source>
        <dbReference type="ARBA" id="ARBA00005641"/>
    </source>
</evidence>
<dbReference type="PANTHER" id="PTHR31297">
    <property type="entry name" value="GLUCAN ENDO-1,6-BETA-GLUCOSIDASE B"/>
    <property type="match status" value="1"/>
</dbReference>
<evidence type="ECO:0000256" key="4">
    <source>
        <dbReference type="ARBA" id="ARBA00022692"/>
    </source>
</evidence>
<keyword evidence="3" id="KW-1003">Cell membrane</keyword>
<dbReference type="GO" id="GO:0005886">
    <property type="term" value="C:plasma membrane"/>
    <property type="evidence" value="ECO:0007669"/>
    <property type="project" value="UniProtKB-SubCell"/>
</dbReference>
<dbReference type="InterPro" id="IPR001547">
    <property type="entry name" value="Glyco_hydro_5"/>
</dbReference>
<dbReference type="GO" id="GO:0005576">
    <property type="term" value="C:extracellular region"/>
    <property type="evidence" value="ECO:0007669"/>
    <property type="project" value="TreeGrafter"/>
</dbReference>
<keyword evidence="8" id="KW-0472">Membrane</keyword>
<feature type="domain" description="Glycoside hydrolase family 5" evidence="18">
    <location>
        <begin position="230"/>
        <end position="466"/>
    </location>
</feature>
<evidence type="ECO:0000256" key="9">
    <source>
        <dbReference type="ARBA" id="ARBA00023180"/>
    </source>
</evidence>
<evidence type="ECO:0000256" key="16">
    <source>
        <dbReference type="RuleBase" id="RU361153"/>
    </source>
</evidence>
<dbReference type="EC" id="3.2.1.58" evidence="14"/>
<feature type="compositionally biased region" description="Low complexity" evidence="17">
    <location>
        <begin position="47"/>
        <end position="58"/>
    </location>
</feature>
<organism evidence="19 20">
    <name type="scientific">Plectosphaerella plurivora</name>
    <dbReference type="NCBI Taxonomy" id="936078"/>
    <lineage>
        <taxon>Eukaryota</taxon>
        <taxon>Fungi</taxon>
        <taxon>Dikarya</taxon>
        <taxon>Ascomycota</taxon>
        <taxon>Pezizomycotina</taxon>
        <taxon>Sordariomycetes</taxon>
        <taxon>Hypocreomycetidae</taxon>
        <taxon>Glomerellales</taxon>
        <taxon>Plectosphaerellaceae</taxon>
        <taxon>Plectosphaerella</taxon>
    </lineage>
</organism>
<evidence type="ECO:0000256" key="10">
    <source>
        <dbReference type="ARBA" id="ARBA00023295"/>
    </source>
</evidence>
<evidence type="ECO:0000256" key="1">
    <source>
        <dbReference type="ARBA" id="ARBA00004401"/>
    </source>
</evidence>
<evidence type="ECO:0000256" key="6">
    <source>
        <dbReference type="ARBA" id="ARBA00022968"/>
    </source>
</evidence>
<feature type="region of interest" description="Disordered" evidence="17">
    <location>
        <begin position="46"/>
        <end position="125"/>
    </location>
</feature>
<dbReference type="InterPro" id="IPR050386">
    <property type="entry name" value="Glycosyl_hydrolase_5"/>
</dbReference>
<evidence type="ECO:0000256" key="5">
    <source>
        <dbReference type="ARBA" id="ARBA00022801"/>
    </source>
</evidence>
<dbReference type="GO" id="GO:0009251">
    <property type="term" value="P:glucan catabolic process"/>
    <property type="evidence" value="ECO:0007669"/>
    <property type="project" value="TreeGrafter"/>
</dbReference>
<accession>A0A9P8V6M7</accession>
<keyword evidence="11" id="KW-0961">Cell wall biogenesis/degradation</keyword>
<keyword evidence="5 16" id="KW-0378">Hydrolase</keyword>
<keyword evidence="4" id="KW-0812">Transmembrane</keyword>
<comment type="function">
    <text evidence="13">Glucosidase involved in the degradation of cellulosic biomass. Active on lichenan.</text>
</comment>
<keyword evidence="7" id="KW-1133">Transmembrane helix</keyword>
<evidence type="ECO:0000256" key="13">
    <source>
        <dbReference type="ARBA" id="ARBA00037126"/>
    </source>
</evidence>
<keyword evidence="9" id="KW-0325">Glycoprotein</keyword>
<evidence type="ECO:0000259" key="18">
    <source>
        <dbReference type="Pfam" id="PF00150"/>
    </source>
</evidence>
<keyword evidence="6" id="KW-0735">Signal-anchor</keyword>
<dbReference type="FunFam" id="3.20.20.80:FF:000033">
    <property type="entry name" value="Glucan 1,3-beta-glucosidase A"/>
    <property type="match status" value="1"/>
</dbReference>
<dbReference type="SUPFAM" id="SSF51445">
    <property type="entry name" value="(Trans)glycosidases"/>
    <property type="match status" value="1"/>
</dbReference>
<dbReference type="EMBL" id="JAGSXJ010000017">
    <property type="protein sequence ID" value="KAH6683769.1"/>
    <property type="molecule type" value="Genomic_DNA"/>
</dbReference>
<feature type="compositionally biased region" description="Low complexity" evidence="17">
    <location>
        <begin position="76"/>
        <end position="107"/>
    </location>
</feature>
<comment type="subcellular location">
    <subcellularLocation>
        <location evidence="1">Cell membrane</location>
        <topology evidence="1">Single-pass type II membrane protein</topology>
    </subcellularLocation>
</comment>
<sequence length="584" mass="64020">MEVKRDHGAAQARKKKLLWLGAAILAVLIAVAVTLGVLASQGVLQGSSSAPVSSSTAADESANASPNGATDDSSDVDAVASGITASTTKSRTASATTTSSTASSTPTEPACPSKDDIPRSARGSITDTSSWLDLTDFNCTFTDETVGDLPLVGLNATWDDSARANPNVPALDKPWGSYAEKPFRGVNVGGWLALEPFITPSLFKSPAGLFAEWDLTKQLGTKAAAVLENHYKTFITEKDFKEIADAGLDHVRIPFSYWAVETFEGDPYVPGVSWRYLLRGIEWARKYGLRVKLDLHGLPGSQNGWNHSGRIGKIDFIDGPNGPQNAERALKIHDRLSKFFAQDRYKNVVAFYGLANEPALALDQVKLEAWHRKATDIVIKNGAHGAPVFSEGMQGLAHWAGKYPEYKANNLVVDVHQYTIFDPNLLSLKPTERIEFGCKNFMNQNVESMANYGPTMVGEWSQAHNDCTEHLNGLGNGARWTANFPGITTPACPTQNDQCSCDYSNDESQYSDKYKLFILTWAIAQMDAYEKGWGWFYWTWKTETAPLWSYKHGLDGGFMPKKAYDRGWDCSQPIPDLSDVPSYI</sequence>
<dbReference type="GO" id="GO:0004338">
    <property type="term" value="F:glucan exo-1,3-beta-glucosidase activity"/>
    <property type="evidence" value="ECO:0007669"/>
    <property type="project" value="UniProtKB-EC"/>
</dbReference>
<evidence type="ECO:0000313" key="19">
    <source>
        <dbReference type="EMBL" id="KAH6683769.1"/>
    </source>
</evidence>
<dbReference type="GO" id="GO:0071555">
    <property type="term" value="P:cell wall organization"/>
    <property type="evidence" value="ECO:0007669"/>
    <property type="project" value="UniProtKB-KW"/>
</dbReference>
<dbReference type="Gene3D" id="3.20.20.80">
    <property type="entry name" value="Glycosidases"/>
    <property type="match status" value="1"/>
</dbReference>
<evidence type="ECO:0000313" key="20">
    <source>
        <dbReference type="Proteomes" id="UP000770015"/>
    </source>
</evidence>
<comment type="similarity">
    <text evidence="2 16">Belongs to the glycosyl hydrolase 5 (cellulase A) family.</text>
</comment>
<evidence type="ECO:0000256" key="3">
    <source>
        <dbReference type="ARBA" id="ARBA00022475"/>
    </source>
</evidence>
<evidence type="ECO:0000256" key="11">
    <source>
        <dbReference type="ARBA" id="ARBA00023316"/>
    </source>
</evidence>
<dbReference type="Pfam" id="PF00150">
    <property type="entry name" value="Cellulase"/>
    <property type="match status" value="1"/>
</dbReference>
<comment type="catalytic activity">
    <reaction evidence="12">
        <text>Successive hydrolysis of beta-D-glucose units from the non-reducing ends of (1-&gt;3)-beta-D-glucans, releasing alpha-glucose.</text>
        <dbReference type="EC" id="3.2.1.58"/>
    </reaction>
</comment>
<dbReference type="Proteomes" id="UP000770015">
    <property type="component" value="Unassembled WGS sequence"/>
</dbReference>
<gene>
    <name evidence="19" type="ORF">F5X68DRAFT_192485</name>
</gene>
<keyword evidence="20" id="KW-1185">Reference proteome</keyword>
<dbReference type="OrthoDB" id="62120at2759"/>
<evidence type="ECO:0000256" key="8">
    <source>
        <dbReference type="ARBA" id="ARBA00023136"/>
    </source>
</evidence>
<dbReference type="AlphaFoldDB" id="A0A9P8V6M7"/>
<evidence type="ECO:0000256" key="14">
    <source>
        <dbReference type="ARBA" id="ARBA00038929"/>
    </source>
</evidence>
<dbReference type="GO" id="GO:0009986">
    <property type="term" value="C:cell surface"/>
    <property type="evidence" value="ECO:0007669"/>
    <property type="project" value="TreeGrafter"/>
</dbReference>
<comment type="caution">
    <text evidence="19">The sequence shown here is derived from an EMBL/GenBank/DDBJ whole genome shotgun (WGS) entry which is preliminary data.</text>
</comment>